<feature type="transmembrane region" description="Helical" evidence="5">
    <location>
        <begin position="116"/>
        <end position="135"/>
    </location>
</feature>
<dbReference type="Proteomes" id="UP000799640">
    <property type="component" value="Unassembled WGS sequence"/>
</dbReference>
<dbReference type="PANTHER" id="PTHR23507:SF40">
    <property type="entry name" value="TETRACYCLINE-EFFLUX TRANSPORTER"/>
    <property type="match status" value="1"/>
</dbReference>
<sequence length="473" mass="49823">MDEAAWEKLPWHRRPSVYWLLIPFALTAISFGGLIVPKVNLVLALVCDDYYSSPATFSTAALKTPGATLPDHCRTPEIQRRVATFKLLYSLTSGTLASLISPHLGRLSDRHGRLPLLIWTNIGMLLNETITVLVANFPQTLPLSTLLLGAALDGLGGSFISSMALAHAYAADTTPPSRRNVVFGYFHGCLHSGIALGPVLAAALMARTGSVVSVFYLALACHALFITLLLLAVPESLSPSRRRAAHAARIIPSTGPTRALLSALHPKSFFAPLRVLYPAHASPSTKRTLLVLAAIDTVTFGLAMGAHTVVLLYSNYRFAWTAVMQGYFVGIVGASKVACLLVLVPLTMRLFGRGRGVELALVRAAIAADVAGYTGYALAPSGGWFVAAGTLAAAGGVGSPTLQAAMVSLVGPGDTGALLGAVGLLHNVARAVGPVVFMGVYAATVGWWPQAYFWLLGGLFAVAWGGTWMVKIG</sequence>
<keyword evidence="3 5" id="KW-1133">Transmembrane helix</keyword>
<feature type="transmembrane region" description="Helical" evidence="5">
    <location>
        <begin position="17"/>
        <end position="36"/>
    </location>
</feature>
<feature type="transmembrane region" description="Helical" evidence="5">
    <location>
        <begin position="384"/>
        <end position="405"/>
    </location>
</feature>
<keyword evidence="4 5" id="KW-0472">Membrane</keyword>
<evidence type="ECO:0000256" key="5">
    <source>
        <dbReference type="SAM" id="Phobius"/>
    </source>
</evidence>
<protein>
    <submittedName>
        <fullName evidence="6">MFS general substrate transporter</fullName>
    </submittedName>
</protein>
<proteinExistence type="predicted"/>
<gene>
    <name evidence="6" type="ORF">EJ06DRAFT_484091</name>
</gene>
<dbReference type="OrthoDB" id="3026777at2759"/>
<keyword evidence="7" id="KW-1185">Reference proteome</keyword>
<dbReference type="Pfam" id="PF07690">
    <property type="entry name" value="MFS_1"/>
    <property type="match status" value="1"/>
</dbReference>
<reference evidence="6" key="1">
    <citation type="journal article" date="2020" name="Stud. Mycol.">
        <title>101 Dothideomycetes genomes: a test case for predicting lifestyles and emergence of pathogens.</title>
        <authorList>
            <person name="Haridas S."/>
            <person name="Albert R."/>
            <person name="Binder M."/>
            <person name="Bloem J."/>
            <person name="Labutti K."/>
            <person name="Salamov A."/>
            <person name="Andreopoulos B."/>
            <person name="Baker S."/>
            <person name="Barry K."/>
            <person name="Bills G."/>
            <person name="Bluhm B."/>
            <person name="Cannon C."/>
            <person name="Castanera R."/>
            <person name="Culley D."/>
            <person name="Daum C."/>
            <person name="Ezra D."/>
            <person name="Gonzalez J."/>
            <person name="Henrissat B."/>
            <person name="Kuo A."/>
            <person name="Liang C."/>
            <person name="Lipzen A."/>
            <person name="Lutzoni F."/>
            <person name="Magnuson J."/>
            <person name="Mondo S."/>
            <person name="Nolan M."/>
            <person name="Ohm R."/>
            <person name="Pangilinan J."/>
            <person name="Park H.-J."/>
            <person name="Ramirez L."/>
            <person name="Alfaro M."/>
            <person name="Sun H."/>
            <person name="Tritt A."/>
            <person name="Yoshinaga Y."/>
            <person name="Zwiers L.-H."/>
            <person name="Turgeon B."/>
            <person name="Goodwin S."/>
            <person name="Spatafora J."/>
            <person name="Crous P."/>
            <person name="Grigoriev I."/>
        </authorList>
    </citation>
    <scope>NUCLEOTIDE SEQUENCE</scope>
    <source>
        <strain evidence="6">CBS 262.69</strain>
    </source>
</reference>
<dbReference type="Gene3D" id="1.20.1250.20">
    <property type="entry name" value="MFS general substrate transporter like domains"/>
    <property type="match status" value="1"/>
</dbReference>
<dbReference type="GO" id="GO:0022857">
    <property type="term" value="F:transmembrane transporter activity"/>
    <property type="evidence" value="ECO:0007669"/>
    <property type="project" value="InterPro"/>
</dbReference>
<feature type="transmembrane region" description="Helical" evidence="5">
    <location>
        <begin position="182"/>
        <end position="205"/>
    </location>
</feature>
<accession>A0A6G1HJS1</accession>
<feature type="transmembrane region" description="Helical" evidence="5">
    <location>
        <begin position="289"/>
        <end position="314"/>
    </location>
</feature>
<dbReference type="PANTHER" id="PTHR23507">
    <property type="entry name" value="ZGC:174356"/>
    <property type="match status" value="1"/>
</dbReference>
<feature type="transmembrane region" description="Helical" evidence="5">
    <location>
        <begin position="326"/>
        <end position="348"/>
    </location>
</feature>
<dbReference type="AlphaFoldDB" id="A0A6G1HJS1"/>
<dbReference type="SUPFAM" id="SSF103473">
    <property type="entry name" value="MFS general substrate transporter"/>
    <property type="match status" value="1"/>
</dbReference>
<comment type="subcellular location">
    <subcellularLocation>
        <location evidence="1">Membrane</location>
        <topology evidence="1">Multi-pass membrane protein</topology>
    </subcellularLocation>
</comment>
<feature type="transmembrane region" description="Helical" evidence="5">
    <location>
        <begin position="147"/>
        <end position="170"/>
    </location>
</feature>
<evidence type="ECO:0000256" key="1">
    <source>
        <dbReference type="ARBA" id="ARBA00004141"/>
    </source>
</evidence>
<feature type="transmembrane region" description="Helical" evidence="5">
    <location>
        <begin position="87"/>
        <end position="104"/>
    </location>
</feature>
<evidence type="ECO:0000313" key="6">
    <source>
        <dbReference type="EMBL" id="KAF2396106.1"/>
    </source>
</evidence>
<feature type="transmembrane region" description="Helical" evidence="5">
    <location>
        <begin position="211"/>
        <end position="233"/>
    </location>
</feature>
<feature type="transmembrane region" description="Helical" evidence="5">
    <location>
        <begin position="451"/>
        <end position="470"/>
    </location>
</feature>
<evidence type="ECO:0000313" key="7">
    <source>
        <dbReference type="Proteomes" id="UP000799640"/>
    </source>
</evidence>
<dbReference type="GO" id="GO:0016020">
    <property type="term" value="C:membrane"/>
    <property type="evidence" value="ECO:0007669"/>
    <property type="project" value="UniProtKB-SubCell"/>
</dbReference>
<name>A0A6G1HJS1_9PEZI</name>
<dbReference type="InterPro" id="IPR036259">
    <property type="entry name" value="MFS_trans_sf"/>
</dbReference>
<keyword evidence="2 5" id="KW-0812">Transmembrane</keyword>
<evidence type="ECO:0000256" key="4">
    <source>
        <dbReference type="ARBA" id="ARBA00023136"/>
    </source>
</evidence>
<evidence type="ECO:0000256" key="2">
    <source>
        <dbReference type="ARBA" id="ARBA00022692"/>
    </source>
</evidence>
<evidence type="ECO:0000256" key="3">
    <source>
        <dbReference type="ARBA" id="ARBA00022989"/>
    </source>
</evidence>
<dbReference type="InterPro" id="IPR011701">
    <property type="entry name" value="MFS"/>
</dbReference>
<organism evidence="6 7">
    <name type="scientific">Trichodelitschia bisporula</name>
    <dbReference type="NCBI Taxonomy" id="703511"/>
    <lineage>
        <taxon>Eukaryota</taxon>
        <taxon>Fungi</taxon>
        <taxon>Dikarya</taxon>
        <taxon>Ascomycota</taxon>
        <taxon>Pezizomycotina</taxon>
        <taxon>Dothideomycetes</taxon>
        <taxon>Dothideomycetes incertae sedis</taxon>
        <taxon>Phaeotrichales</taxon>
        <taxon>Phaeotrichaceae</taxon>
        <taxon>Trichodelitschia</taxon>
    </lineage>
</organism>
<dbReference type="EMBL" id="ML996708">
    <property type="protein sequence ID" value="KAF2396106.1"/>
    <property type="molecule type" value="Genomic_DNA"/>
</dbReference>